<accession>A0ABY4PGX1</accession>
<sequence length="98" mass="11548">MAKYELKRQKTQSKIINNTIKIAKIKGLERVTVSDIIKSSNINRSTFYRHFEDKYQLIDVIEKSIIDKINSEYKIFENDNFGNLKEHNTGTEVIILNR</sequence>
<protein>
    <submittedName>
        <fullName evidence="4">TetR/AcrR family transcriptional regulator</fullName>
    </submittedName>
</protein>
<evidence type="ECO:0000256" key="1">
    <source>
        <dbReference type="ARBA" id="ARBA00023125"/>
    </source>
</evidence>
<evidence type="ECO:0000259" key="3">
    <source>
        <dbReference type="PROSITE" id="PS50977"/>
    </source>
</evidence>
<dbReference type="InterPro" id="IPR001647">
    <property type="entry name" value="HTH_TetR"/>
</dbReference>
<evidence type="ECO:0000313" key="4">
    <source>
        <dbReference type="EMBL" id="UQS84827.1"/>
    </source>
</evidence>
<dbReference type="EMBL" id="CP093362">
    <property type="protein sequence ID" value="UQS84827.1"/>
    <property type="molecule type" value="Genomic_DNA"/>
</dbReference>
<feature type="domain" description="HTH tetR-type" evidence="3">
    <location>
        <begin position="9"/>
        <end position="69"/>
    </location>
</feature>
<dbReference type="Pfam" id="PF00440">
    <property type="entry name" value="TetR_N"/>
    <property type="match status" value="1"/>
</dbReference>
<keyword evidence="5" id="KW-1185">Reference proteome</keyword>
<dbReference type="PANTHER" id="PTHR43479">
    <property type="entry name" value="ACREF/ENVCD OPERON REPRESSOR-RELATED"/>
    <property type="match status" value="1"/>
</dbReference>
<gene>
    <name evidence="4" type="ORF">MOO46_06160</name>
</gene>
<dbReference type="PROSITE" id="PS50977">
    <property type="entry name" value="HTH_TETR_2"/>
    <property type="match status" value="1"/>
</dbReference>
<dbReference type="Proteomes" id="UP000831859">
    <property type="component" value="Chromosome"/>
</dbReference>
<organism evidence="4 5">
    <name type="scientific">Apilactobacillus apisilvae</name>
    <dbReference type="NCBI Taxonomy" id="2923364"/>
    <lineage>
        <taxon>Bacteria</taxon>
        <taxon>Bacillati</taxon>
        <taxon>Bacillota</taxon>
        <taxon>Bacilli</taxon>
        <taxon>Lactobacillales</taxon>
        <taxon>Lactobacillaceae</taxon>
        <taxon>Apilactobacillus</taxon>
    </lineage>
</organism>
<dbReference type="InterPro" id="IPR050624">
    <property type="entry name" value="HTH-type_Tx_Regulator"/>
</dbReference>
<evidence type="ECO:0000313" key="5">
    <source>
        <dbReference type="Proteomes" id="UP000831859"/>
    </source>
</evidence>
<proteinExistence type="predicted"/>
<dbReference type="Gene3D" id="1.10.357.10">
    <property type="entry name" value="Tetracycline Repressor, domain 2"/>
    <property type="match status" value="1"/>
</dbReference>
<dbReference type="SUPFAM" id="SSF46689">
    <property type="entry name" value="Homeodomain-like"/>
    <property type="match status" value="1"/>
</dbReference>
<evidence type="ECO:0000256" key="2">
    <source>
        <dbReference type="PROSITE-ProRule" id="PRU00335"/>
    </source>
</evidence>
<keyword evidence="1 2" id="KW-0238">DNA-binding</keyword>
<feature type="DNA-binding region" description="H-T-H motif" evidence="2">
    <location>
        <begin position="32"/>
        <end position="51"/>
    </location>
</feature>
<dbReference type="PANTHER" id="PTHR43479:SF11">
    <property type="entry name" value="ACREF_ENVCD OPERON REPRESSOR-RELATED"/>
    <property type="match status" value="1"/>
</dbReference>
<dbReference type="InterPro" id="IPR009057">
    <property type="entry name" value="Homeodomain-like_sf"/>
</dbReference>
<reference evidence="4 5" key="1">
    <citation type="journal article" date="2022" name="Int. J. Syst. Evol. Microbiol.">
        <title>Apilactobacillus apisilvae sp. nov., Nicolia spurrieriana gen. nov. sp. nov., Bombilactobacillus folatiphilus sp. nov. and Bombilactobacillus thymidiniphilus sp. nov., four new lactic acid bacterial isolates from stingless bees Tetragonula carbonaria and Austroplebeia australis.</title>
        <authorList>
            <person name="Oliphant S.A."/>
            <person name="Watson-Haigh N.S."/>
            <person name="Sumby K.M."/>
            <person name="Gardner J."/>
            <person name="Groom S."/>
            <person name="Jiranek V."/>
        </authorList>
    </citation>
    <scope>NUCLEOTIDE SEQUENCE [LARGE SCALE GENOMIC DNA]</scope>
    <source>
        <strain evidence="4 5">SG5_A10</strain>
    </source>
</reference>
<name>A0ABY4PGX1_9LACO</name>
<dbReference type="RefSeq" id="WP_249510810.1">
    <property type="nucleotide sequence ID" value="NZ_CP093362.1"/>
</dbReference>